<dbReference type="EMBL" id="LN864566">
    <property type="protein sequence ID" value="CRL87016.1"/>
    <property type="molecule type" value="Genomic_DNA"/>
</dbReference>
<proteinExistence type="predicted"/>
<organismHost>
    <name type="scientific">Felis catus</name>
    <name type="common">Cat</name>
    <name type="synonym">Felis silvestris catus</name>
    <dbReference type="NCBI Taxonomy" id="9685"/>
</organismHost>
<reference evidence="2" key="1">
    <citation type="journal article" date="2015" name="J. Virol.">
        <title>Out of the reservoir: Phenotypic and genotypic characterization of a novel cowpox virus isolated from a common vole.</title>
        <authorList>
            <person name="Hoffmann D."/>
            <person name="Franke A."/>
            <person name="Jenckel M."/>
            <person name="Tamosiunaite A."/>
            <person name="Schluckebier J."/>
            <person name="Granzow H."/>
            <person name="Hoffmann B."/>
            <person name="Fischer S."/>
            <person name="Ulrich R.G."/>
            <person name="Hoper D."/>
            <person name="Goller K."/>
            <person name="Osterrieder N."/>
            <person name="Beer M."/>
        </authorList>
    </citation>
    <scope>NUCLEOTIDE SEQUENCE [LARGE SCALE GENOMIC DNA]</scope>
    <source>
        <strain evidence="2">FM2292</strain>
    </source>
</reference>
<organismHost>
    <name type="scientific">Bos taurus</name>
    <name type="common">Bovine</name>
    <dbReference type="NCBI Taxonomy" id="9913"/>
</organismHost>
<sequence length="194" mass="22024">MTIYGLIACLIFVTSSIASPLYIPVIPPISEDKSFNSVEVLVSLFPDDQKDYTVTSQFNNYTIDTKDWIINVLSTPDGLDIPLTNITYWSRFPTIGHALFKSESEDIFQKKMSILGVSIECKKPSTLLTFLTVRKMTRVFNRFPDMAYYRGDCLEAVYVTMTYKNTKTGETDYTYLSNGGLPEYYRLMSNGVDG</sequence>
<organismHost>
    <name type="scientific">Homo sapiens</name>
    <name type="common">Human</name>
    <dbReference type="NCBI Taxonomy" id="9606"/>
</organismHost>
<evidence type="ECO:0000259" key="1">
    <source>
        <dbReference type="Pfam" id="PF07190"/>
    </source>
</evidence>
<name>A0A0K2YYE6_COWPX</name>
<reference evidence="2" key="2">
    <citation type="submission" date="2015-05" db="EMBL/GenBank/DDBJ databases">
        <title>Utilizing next-generation sequencing to resolve the backbone and inform taxonomy of the Core Goodeniaceae.</title>
        <authorList>
            <person name="Michener P.S."/>
            <person name="Gardner A.G."/>
            <person name="Jabaily R.S."/>
            <person name="Sessa E."/>
        </authorList>
    </citation>
    <scope>NUCLEOTIDE SEQUENCE</scope>
    <source>
        <strain evidence="2">FM2292</strain>
    </source>
</reference>
<organismHost>
    <name type="scientific">Myodes glareolus</name>
    <name type="common">Bank vole</name>
    <name type="synonym">Clethrionomys glareolus</name>
    <dbReference type="NCBI Taxonomy" id="447135"/>
</organismHost>
<evidence type="ECO:0000313" key="2">
    <source>
        <dbReference type="EMBL" id="CRL87016.1"/>
    </source>
</evidence>
<dbReference type="PIRSF" id="PIRSF003692">
    <property type="entry name" value="VAC_C14L"/>
    <property type="match status" value="1"/>
</dbReference>
<dbReference type="Proteomes" id="UP000154367">
    <property type="component" value="Segment"/>
</dbReference>
<dbReference type="InterPro" id="IPR009172">
    <property type="entry name" value="Orthopox_C13"/>
</dbReference>
<gene>
    <name evidence="2" type="primary">CPXV218</name>
</gene>
<dbReference type="Pfam" id="PF07190">
    <property type="entry name" value="CrmD_SECRET"/>
    <property type="match status" value="1"/>
</dbReference>
<organismHost>
    <name type="scientific">Microtus agrestis</name>
    <name type="common">Short-tailed field vole</name>
    <dbReference type="NCBI Taxonomy" id="29092"/>
</organismHost>
<dbReference type="InterPro" id="IPR010806">
    <property type="entry name" value="Poxvirus_TNF-rcpt-II_C"/>
</dbReference>
<dbReference type="Gene3D" id="2.60.240.20">
    <property type="match status" value="1"/>
</dbReference>
<accession>A0A0K2YYE6</accession>
<organismHost>
    <name type="scientific">Apodemus sylvaticus</name>
    <name type="common">European woodmouse</name>
    <dbReference type="NCBI Taxonomy" id="10129"/>
</organismHost>
<organismHost>
    <name type="scientific">Loxodonta africana</name>
    <name type="common">African elephant</name>
    <dbReference type="NCBI Taxonomy" id="9785"/>
</organismHost>
<organism evidence="2">
    <name type="scientific">Cowpox virus</name>
    <name type="common">CPV</name>
    <dbReference type="NCBI Taxonomy" id="10243"/>
    <lineage>
        <taxon>Viruses</taxon>
        <taxon>Varidnaviria</taxon>
        <taxon>Bamfordvirae</taxon>
        <taxon>Nucleocytoviricota</taxon>
        <taxon>Pokkesviricetes</taxon>
        <taxon>Chitovirales</taxon>
        <taxon>Poxviridae</taxon>
        <taxon>Chordopoxvirinae</taxon>
        <taxon>Orthopoxvirus</taxon>
        <taxon>Orthopoxvirus cowpox</taxon>
    </lineage>
</organism>
<feature type="domain" description="Poxvirus TNF receptor-II C-terminal" evidence="1">
    <location>
        <begin position="6"/>
        <end position="166"/>
    </location>
</feature>
<organismHost>
    <name type="scientific">Mus musculus</name>
    <name type="common">Mouse</name>
    <dbReference type="NCBI Taxonomy" id="10090"/>
</organismHost>
<protein>
    <submittedName>
        <fullName evidence="2">CPXV218 protein</fullName>
    </submittedName>
</protein>